<protein>
    <recommendedName>
        <fullName evidence="11">Kinesin-like protein KIF17</fullName>
    </recommendedName>
</protein>
<dbReference type="GO" id="GO:0007018">
    <property type="term" value="P:microtubule-based movement"/>
    <property type="evidence" value="ECO:0007669"/>
    <property type="project" value="InterPro"/>
</dbReference>
<keyword evidence="2" id="KW-0963">Cytoplasm</keyword>
<dbReference type="Gene3D" id="2.30.29.30">
    <property type="entry name" value="Pleckstrin-homology domain (PH domain)/Phosphotyrosine-binding domain (PTB)"/>
    <property type="match status" value="1"/>
</dbReference>
<feature type="coiled-coil region" evidence="13">
    <location>
        <begin position="681"/>
        <end position="722"/>
    </location>
</feature>
<dbReference type="InterPro" id="IPR027640">
    <property type="entry name" value="Kinesin-like_fam"/>
</dbReference>
<keyword evidence="3" id="KW-0493">Microtubule</keyword>
<dbReference type="Ensembl" id="ENSABRT00000016389.1">
    <property type="protein sequence ID" value="ENSABRP00000011464.1"/>
    <property type="gene ID" value="ENSABRG00000010279.1"/>
</dbReference>
<evidence type="ECO:0000256" key="9">
    <source>
        <dbReference type="ARBA" id="ARBA00059114"/>
    </source>
</evidence>
<keyword evidence="18" id="KW-1185">Reference proteome</keyword>
<dbReference type="GO" id="GO:0008017">
    <property type="term" value="F:microtubule binding"/>
    <property type="evidence" value="ECO:0007669"/>
    <property type="project" value="InterPro"/>
</dbReference>
<evidence type="ECO:0000256" key="11">
    <source>
        <dbReference type="ARBA" id="ARBA00073204"/>
    </source>
</evidence>
<evidence type="ECO:0000256" key="8">
    <source>
        <dbReference type="ARBA" id="ARBA00023212"/>
    </source>
</evidence>
<feature type="region of interest" description="Disordered" evidence="14">
    <location>
        <begin position="1028"/>
        <end position="1095"/>
    </location>
</feature>
<dbReference type="InterPro" id="IPR011993">
    <property type="entry name" value="PH-like_dom_sf"/>
</dbReference>
<feature type="domain" description="Kinesin motor" evidence="16">
    <location>
        <begin position="299"/>
        <end position="617"/>
    </location>
</feature>
<evidence type="ECO:0000256" key="3">
    <source>
        <dbReference type="ARBA" id="ARBA00022701"/>
    </source>
</evidence>
<dbReference type="PANTHER" id="PTHR47969">
    <property type="entry name" value="CHROMOSOME-ASSOCIATED KINESIN KIF4A-RELATED"/>
    <property type="match status" value="1"/>
</dbReference>
<dbReference type="InterPro" id="IPR006020">
    <property type="entry name" value="PTB/PI_dom"/>
</dbReference>
<dbReference type="PRINTS" id="PR00380">
    <property type="entry name" value="KINESINHEAVY"/>
</dbReference>
<dbReference type="SUPFAM" id="SSF55550">
    <property type="entry name" value="SH2 domain"/>
    <property type="match status" value="1"/>
</dbReference>
<dbReference type="GO" id="GO:0005524">
    <property type="term" value="F:ATP binding"/>
    <property type="evidence" value="ECO:0007669"/>
    <property type="project" value="UniProtKB-UniRule"/>
</dbReference>
<name>A0A8B9BYI1_9AVES</name>
<feature type="compositionally biased region" description="Pro residues" evidence="14">
    <location>
        <begin position="1056"/>
        <end position="1065"/>
    </location>
</feature>
<evidence type="ECO:0000256" key="14">
    <source>
        <dbReference type="SAM" id="MobiDB-lite"/>
    </source>
</evidence>
<evidence type="ECO:0000256" key="12">
    <source>
        <dbReference type="PROSITE-ProRule" id="PRU00283"/>
    </source>
</evidence>
<evidence type="ECO:0000259" key="16">
    <source>
        <dbReference type="PROSITE" id="PS50067"/>
    </source>
</evidence>
<reference evidence="17" key="1">
    <citation type="submission" date="2025-08" db="UniProtKB">
        <authorList>
            <consortium name="Ensembl"/>
        </authorList>
    </citation>
    <scope>IDENTIFICATION</scope>
</reference>
<evidence type="ECO:0000256" key="2">
    <source>
        <dbReference type="ARBA" id="ARBA00022490"/>
    </source>
</evidence>
<dbReference type="AlphaFoldDB" id="A0A8B9BYI1"/>
<accession>A0A8B9BYI1</accession>
<dbReference type="SUPFAM" id="SSF50729">
    <property type="entry name" value="PH domain-like"/>
    <property type="match status" value="1"/>
</dbReference>
<keyword evidence="5 12" id="KW-0067">ATP-binding</keyword>
<dbReference type="Pfam" id="PF00225">
    <property type="entry name" value="Kinesin"/>
    <property type="match status" value="1"/>
</dbReference>
<dbReference type="SUPFAM" id="SSF52540">
    <property type="entry name" value="P-loop containing nucleoside triphosphate hydrolases"/>
    <property type="match status" value="1"/>
</dbReference>
<dbReference type="CDD" id="cd13157">
    <property type="entry name" value="PTB_tensin-related"/>
    <property type="match status" value="1"/>
</dbReference>
<comment type="subunit">
    <text evidence="10">Homodimer. Interacts with APBA1 (via PDZ domain); the interaction is direct and is required for association of KIF17 with the cargo that is to be transported. Interacts with IFT B complex components IFT52 and IFT57. Interacts with IFT70B. Interacts with PIWIL1. Interacts with TBATA.</text>
</comment>
<evidence type="ECO:0000313" key="18">
    <source>
        <dbReference type="Proteomes" id="UP000694426"/>
    </source>
</evidence>
<dbReference type="Gene3D" id="3.40.850.10">
    <property type="entry name" value="Kinesin motor domain"/>
    <property type="match status" value="1"/>
</dbReference>
<evidence type="ECO:0000256" key="1">
    <source>
        <dbReference type="ARBA" id="ARBA00004245"/>
    </source>
</evidence>
<evidence type="ECO:0000256" key="4">
    <source>
        <dbReference type="ARBA" id="ARBA00022741"/>
    </source>
</evidence>
<keyword evidence="8" id="KW-0206">Cytoskeleton</keyword>
<gene>
    <name evidence="17" type="primary">KIF17</name>
</gene>
<feature type="compositionally biased region" description="Polar residues" evidence="14">
    <location>
        <begin position="1037"/>
        <end position="1055"/>
    </location>
</feature>
<dbReference type="FunFam" id="3.40.850.10:FF:000029">
    <property type="entry name" value="Kinesin-like protein KIF17"/>
    <property type="match status" value="1"/>
</dbReference>
<comment type="function">
    <text evidence="9">Dendrite-specific motor protein which, in association with the Apba1-containing complex (LIN-10-LIN-2-LIN-7 complex), transports vesicles containing N-methyl-D-aspartate (NMDA) receptor subunit NR2B along microtubules.</text>
</comment>
<dbReference type="PROSITE" id="PS01179">
    <property type="entry name" value="PID"/>
    <property type="match status" value="1"/>
</dbReference>
<keyword evidence="4 12" id="KW-0547">Nucleotide-binding</keyword>
<dbReference type="InterPro" id="IPR001752">
    <property type="entry name" value="Kinesin_motor_dom"/>
</dbReference>
<feature type="domain" description="PID" evidence="15">
    <location>
        <begin position="27"/>
        <end position="122"/>
    </location>
</feature>
<evidence type="ECO:0000259" key="15">
    <source>
        <dbReference type="PROSITE" id="PS01179"/>
    </source>
</evidence>
<comment type="subcellular location">
    <subcellularLocation>
        <location evidence="1">Cytoplasm</location>
        <location evidence="1">Cytoskeleton</location>
    </subcellularLocation>
</comment>
<dbReference type="InterPro" id="IPR027417">
    <property type="entry name" value="P-loop_NTPase"/>
</dbReference>
<evidence type="ECO:0000256" key="6">
    <source>
        <dbReference type="ARBA" id="ARBA00023054"/>
    </source>
</evidence>
<organism evidence="17 18">
    <name type="scientific">Anser brachyrhynchus</name>
    <name type="common">Pink-footed goose</name>
    <dbReference type="NCBI Taxonomy" id="132585"/>
    <lineage>
        <taxon>Eukaryota</taxon>
        <taxon>Metazoa</taxon>
        <taxon>Chordata</taxon>
        <taxon>Craniata</taxon>
        <taxon>Vertebrata</taxon>
        <taxon>Euteleostomi</taxon>
        <taxon>Archelosauria</taxon>
        <taxon>Archosauria</taxon>
        <taxon>Dinosauria</taxon>
        <taxon>Saurischia</taxon>
        <taxon>Theropoda</taxon>
        <taxon>Coelurosauria</taxon>
        <taxon>Aves</taxon>
        <taxon>Neognathae</taxon>
        <taxon>Galloanserae</taxon>
        <taxon>Anseriformes</taxon>
        <taxon>Anatidae</taxon>
        <taxon>Anserinae</taxon>
        <taxon>Anser</taxon>
    </lineage>
</organism>
<dbReference type="GO" id="GO:0005874">
    <property type="term" value="C:microtubule"/>
    <property type="evidence" value="ECO:0007669"/>
    <property type="project" value="UniProtKB-KW"/>
</dbReference>
<dbReference type="InterPro" id="IPR036860">
    <property type="entry name" value="SH2_dom_sf"/>
</dbReference>
<evidence type="ECO:0000256" key="13">
    <source>
        <dbReference type="SAM" id="Coils"/>
    </source>
</evidence>
<feature type="coiled-coil region" evidence="13">
    <location>
        <begin position="867"/>
        <end position="908"/>
    </location>
</feature>
<dbReference type="GO" id="GO:0003777">
    <property type="term" value="F:microtubule motor activity"/>
    <property type="evidence" value="ECO:0007669"/>
    <property type="project" value="InterPro"/>
</dbReference>
<feature type="region of interest" description="Disordered" evidence="14">
    <location>
        <begin position="741"/>
        <end position="783"/>
    </location>
</feature>
<keyword evidence="6 13" id="KW-0175">Coiled coil</keyword>
<evidence type="ECO:0000256" key="5">
    <source>
        <dbReference type="ARBA" id="ARBA00022840"/>
    </source>
</evidence>
<dbReference type="PANTHER" id="PTHR47969:SF21">
    <property type="entry name" value="KINESIN-LIKE PROTEIN"/>
    <property type="match status" value="1"/>
</dbReference>
<proteinExistence type="inferred from homology"/>
<feature type="region of interest" description="Disordered" evidence="14">
    <location>
        <begin position="976"/>
        <end position="1001"/>
    </location>
</feature>
<comment type="similarity">
    <text evidence="12">Belongs to the TRAFAC class myosin-kinesin ATPase superfamily. Kinesin family.</text>
</comment>
<dbReference type="SMART" id="SM00129">
    <property type="entry name" value="KISc"/>
    <property type="match status" value="1"/>
</dbReference>
<dbReference type="GeneTree" id="ENSGT00940000158776"/>
<dbReference type="Proteomes" id="UP000694426">
    <property type="component" value="Unplaced"/>
</dbReference>
<feature type="binding site" evidence="12">
    <location>
        <begin position="373"/>
        <end position="380"/>
    </location>
    <ligand>
        <name>ATP</name>
        <dbReference type="ChEBI" id="CHEBI:30616"/>
    </ligand>
</feature>
<keyword evidence="7 12" id="KW-0505">Motor protein</keyword>
<dbReference type="PROSITE" id="PS50067">
    <property type="entry name" value="KINESIN_MOTOR_2"/>
    <property type="match status" value="1"/>
</dbReference>
<sequence length="1095" mass="121395">MKKKTANGRGPDPAAPLPRARGIAKPAEYVGSFTVEDLDLQGQAGWLEEQLRALKDCPRRRSVVLRFSLQGLKVYGADGETLLMAHALRRILYSTWRHAERQFAFVARNPYSPPSALFCHLFVGPLGEVQVLHLLLCRSFQLGYLLAHPEEQAGEGEPPGAGVLREPLNPEEVSRNVNALVSFRRLPAPIGLGSLGAGERRPEAEGRAGGWRPGNPYCSPVLVRKKAIRSKVLRSGAYRDCGAESQPHQPPREAAASGWESKGARSLALLPENESVLAESVWAFAGIARDGGIALLRRDVPGAFLLRPEPGLAKRWCLWVRAPCGVVPYCVFRTPQGRFCVEEHGTEQIYNEVAYPLVEGVTEGYNGTIFAYGQTGSGKSFTMQGVVDPSTEKGIIPRAFEHIFESIQCAENTKFLVRASYLEIYNEDVRDLLGADTKQKLELKEHPEKGVYVKGLSLHAVHSVVQCERIMETGWRNRAVGYTLMNKDSSRSHSIFTIHMEICTVDEGGQDHLRAAKLNLVDLAGSERQSKTGATGERLKEATKINLSLSALGNVISALVDGRCKHIPYRDSKLTRLLQDSLGGNTKTLMVACLSPADNNYDESLSTLRYANRAKNIKNKPCINEDPKDALLREYQEEIKKLKAILAEQMNVNNLSGVLPAETARLEVKPAPPLKPQPDVEAEKQLIREEYEERLAQLKASYEAEQESRARLEEDISNLRSCYDLKLSALEENLRKEAVAMRTETAPDETPLPEDSVAAADEEPTSAKDPAAPQTVQGAGGVSRGSAGAEVAVSMEGISVPVDQQQVLARLQMLEQQVVGGEQAKNKDLKEKHKRRKKYADERRMQLVTALQKSDEDSSDWVLLNVYDSIQEEVRVKSKLLEKMQKKLQAAETEIKDLQSEFELEKIDYLSTIRRLERDSMLFQQLLDRVQSLVRRDCNYSNLEKIKRESVWDEEAGCWKIPEPVIQKTHLPAAVPALPQSKSARKSPSAESGEPTQEEDRYKLMLNRSESESIASNYFRSKRASQILNTDPMKNRAQPTAPSGLNAALTSTSATLPPPELPQPRPFRLESLDFTPPASKTTRKRGKGGLGSDAS</sequence>
<evidence type="ECO:0000256" key="7">
    <source>
        <dbReference type="ARBA" id="ARBA00023175"/>
    </source>
</evidence>
<evidence type="ECO:0000256" key="10">
    <source>
        <dbReference type="ARBA" id="ARBA00062719"/>
    </source>
</evidence>
<dbReference type="InterPro" id="IPR036961">
    <property type="entry name" value="Kinesin_motor_dom_sf"/>
</dbReference>
<dbReference type="PROSITE" id="PS00411">
    <property type="entry name" value="KINESIN_MOTOR_1"/>
    <property type="match status" value="1"/>
</dbReference>
<dbReference type="InterPro" id="IPR019821">
    <property type="entry name" value="Kinesin_motor_CS"/>
</dbReference>
<reference evidence="17" key="2">
    <citation type="submission" date="2025-09" db="UniProtKB">
        <authorList>
            <consortium name="Ensembl"/>
        </authorList>
    </citation>
    <scope>IDENTIFICATION</scope>
</reference>
<evidence type="ECO:0000313" key="17">
    <source>
        <dbReference type="Ensembl" id="ENSABRP00000011464.1"/>
    </source>
</evidence>